<gene>
    <name evidence="2" type="ORF">DXC51_04050</name>
</gene>
<evidence type="ECO:0000313" key="2">
    <source>
        <dbReference type="EMBL" id="RGE64249.1"/>
    </source>
</evidence>
<keyword evidence="3" id="KW-1185">Reference proteome</keyword>
<evidence type="ECO:0000313" key="3">
    <source>
        <dbReference type="Proteomes" id="UP000260812"/>
    </source>
</evidence>
<dbReference type="InterPro" id="IPR025357">
    <property type="entry name" value="DUF4261"/>
</dbReference>
<name>A0A3E3IAZ1_9FIRM</name>
<protein>
    <submittedName>
        <fullName evidence="2">DUF4261 domain-containing protein</fullName>
    </submittedName>
</protein>
<dbReference type="EMBL" id="QVLV01000002">
    <property type="protein sequence ID" value="RGE64249.1"/>
    <property type="molecule type" value="Genomic_DNA"/>
</dbReference>
<dbReference type="Pfam" id="PF14080">
    <property type="entry name" value="DUF4261"/>
    <property type="match status" value="1"/>
</dbReference>
<dbReference type="RefSeq" id="WP_117543790.1">
    <property type="nucleotide sequence ID" value="NZ_JBKUNB010000011.1"/>
</dbReference>
<dbReference type="AlphaFoldDB" id="A0A3E3IAZ1"/>
<reference evidence="2" key="1">
    <citation type="submission" date="2018-08" db="EMBL/GenBank/DDBJ databases">
        <title>A genome reference for cultivated species of the human gut microbiota.</title>
        <authorList>
            <person name="Zou Y."/>
            <person name="Xue W."/>
            <person name="Luo G."/>
        </authorList>
    </citation>
    <scope>NUCLEOTIDE SEQUENCE [LARGE SCALE GENOMIC DNA]</scope>
    <source>
        <strain evidence="2">TF05-5AC</strain>
    </source>
</reference>
<organism evidence="2 3">
    <name type="scientific">Eisenbergiella massiliensis</name>
    <dbReference type="NCBI Taxonomy" id="1720294"/>
    <lineage>
        <taxon>Bacteria</taxon>
        <taxon>Bacillati</taxon>
        <taxon>Bacillota</taxon>
        <taxon>Clostridia</taxon>
        <taxon>Lachnospirales</taxon>
        <taxon>Lachnospiraceae</taxon>
        <taxon>Eisenbergiella</taxon>
    </lineage>
</organism>
<comment type="caution">
    <text evidence="2">The sequence shown here is derived from an EMBL/GenBank/DDBJ whole genome shotgun (WGS) entry which is preliminary data.</text>
</comment>
<sequence length="384" mass="42811">MNQQQNAALKSMKEWLAHPDELGKEPAKIELAGEFDLHELHYYIFKYKKSILGKWLLGVCGGYEPGETEHCGHVFSEMEPYEETTAKEKAIAMVEMIRSYWMEQAQKYEAGKMAKDHDSAEDKEENDSQAGSFLGFVLLSKPEWNLSQLKTDLKTDWDIDWNADENEAEDGEENADNTSFVICVGGMMAAVSLIEAPVPEEEAVANAANNYMWPGAVAAAKAHTAQILVAVLGNQAPVLERGKLLVKFIAACCKQETVLGVYTSGTVFQPQFYLDAAQMLTDGGLPVLNWIYFGLYQEGKTWNAYTYGMRMFGKEEMEVLQADAKPEELRNFLLDIVYYVLDGNVTLHAGETLGFSENQKLPITCSKSEVLEGSTLKIGFTANK</sequence>
<dbReference type="Proteomes" id="UP000260812">
    <property type="component" value="Unassembled WGS sequence"/>
</dbReference>
<proteinExistence type="predicted"/>
<dbReference type="GeneID" id="97986080"/>
<evidence type="ECO:0000259" key="1">
    <source>
        <dbReference type="Pfam" id="PF14080"/>
    </source>
</evidence>
<accession>A0A3E3IAZ1</accession>
<feature type="domain" description="DUF4261" evidence="1">
    <location>
        <begin position="305"/>
        <end position="378"/>
    </location>
</feature>